<dbReference type="Gramene" id="evm.model.06.1169">
    <property type="protein sequence ID" value="cds.evm.model.06.1169"/>
    <property type="gene ID" value="evm.TU.06.1169"/>
</dbReference>
<protein>
    <submittedName>
        <fullName evidence="1">Uncharacterized protein</fullName>
    </submittedName>
</protein>
<dbReference type="AlphaFoldDB" id="A0A803PTD0"/>
<reference evidence="1" key="2">
    <citation type="submission" date="2021-03" db="UniProtKB">
        <authorList>
            <consortium name="EnsemblPlants"/>
        </authorList>
    </citation>
    <scope>IDENTIFICATION</scope>
</reference>
<dbReference type="Proteomes" id="UP000596661">
    <property type="component" value="Chromosome 6"/>
</dbReference>
<dbReference type="EnsemblPlants" id="evm.model.06.1169">
    <property type="protein sequence ID" value="cds.evm.model.06.1169"/>
    <property type="gene ID" value="evm.TU.06.1169"/>
</dbReference>
<sequence>MDDFNLSKVIRRRNASDSKKQRGTPVDIIATWPRKVLTRKPKPVVPVLNTGALDGSTLGSTCTPWTTFGYSCRGLQPPTSLSLHRFPSLSYLQRSSSNASCTIAFGWTRRRKLKK</sequence>
<proteinExistence type="predicted"/>
<evidence type="ECO:0000313" key="1">
    <source>
        <dbReference type="EnsemblPlants" id="cds.evm.model.06.1169"/>
    </source>
</evidence>
<organism evidence="1 2">
    <name type="scientific">Cannabis sativa</name>
    <name type="common">Hemp</name>
    <name type="synonym">Marijuana</name>
    <dbReference type="NCBI Taxonomy" id="3483"/>
    <lineage>
        <taxon>Eukaryota</taxon>
        <taxon>Viridiplantae</taxon>
        <taxon>Streptophyta</taxon>
        <taxon>Embryophyta</taxon>
        <taxon>Tracheophyta</taxon>
        <taxon>Spermatophyta</taxon>
        <taxon>Magnoliopsida</taxon>
        <taxon>eudicotyledons</taxon>
        <taxon>Gunneridae</taxon>
        <taxon>Pentapetalae</taxon>
        <taxon>rosids</taxon>
        <taxon>fabids</taxon>
        <taxon>Rosales</taxon>
        <taxon>Cannabaceae</taxon>
        <taxon>Cannabis</taxon>
    </lineage>
</organism>
<evidence type="ECO:0000313" key="2">
    <source>
        <dbReference type="Proteomes" id="UP000596661"/>
    </source>
</evidence>
<accession>A0A803PTD0</accession>
<reference evidence="1" key="1">
    <citation type="submission" date="2018-11" db="EMBL/GenBank/DDBJ databases">
        <authorList>
            <person name="Grassa J C."/>
        </authorList>
    </citation>
    <scope>NUCLEOTIDE SEQUENCE [LARGE SCALE GENOMIC DNA]</scope>
</reference>
<keyword evidence="2" id="KW-1185">Reference proteome</keyword>
<dbReference type="EMBL" id="UZAU01000595">
    <property type="status" value="NOT_ANNOTATED_CDS"/>
    <property type="molecule type" value="Genomic_DNA"/>
</dbReference>
<name>A0A803PTD0_CANSA</name>